<dbReference type="EMBL" id="JANBVO010000017">
    <property type="protein sequence ID" value="KAJ9144147.1"/>
    <property type="molecule type" value="Genomic_DNA"/>
</dbReference>
<evidence type="ECO:0000313" key="7">
    <source>
        <dbReference type="Proteomes" id="UP001174694"/>
    </source>
</evidence>
<dbReference type="GO" id="GO:0016491">
    <property type="term" value="F:oxidoreductase activity"/>
    <property type="evidence" value="ECO:0007669"/>
    <property type="project" value="UniProtKB-KW"/>
</dbReference>
<keyword evidence="7" id="KW-1185">Reference proteome</keyword>
<keyword evidence="3" id="KW-0560">Oxidoreductase</keyword>
<name>A0AA38VPR1_9PEZI</name>
<keyword evidence="4" id="KW-0520">NAD</keyword>
<dbReference type="InterPro" id="IPR002347">
    <property type="entry name" value="SDR_fam"/>
</dbReference>
<reference evidence="6" key="1">
    <citation type="submission" date="2022-07" db="EMBL/GenBank/DDBJ databases">
        <title>Fungi with potential for degradation of polypropylene.</title>
        <authorList>
            <person name="Gostincar C."/>
        </authorList>
    </citation>
    <scope>NUCLEOTIDE SEQUENCE</scope>
    <source>
        <strain evidence="6">EXF-13308</strain>
    </source>
</reference>
<comment type="caution">
    <text evidence="6">The sequence shown here is derived from an EMBL/GenBank/DDBJ whole genome shotgun (WGS) entry which is preliminary data.</text>
</comment>
<keyword evidence="2" id="KW-0521">NADP</keyword>
<protein>
    <submittedName>
        <fullName evidence="6">NAD(P)-binding protein</fullName>
    </submittedName>
</protein>
<dbReference type="PRINTS" id="PR00081">
    <property type="entry name" value="GDHRDH"/>
</dbReference>
<evidence type="ECO:0000259" key="5">
    <source>
        <dbReference type="SMART" id="SM00822"/>
    </source>
</evidence>
<organism evidence="6 7">
    <name type="scientific">Pleurostoma richardsiae</name>
    <dbReference type="NCBI Taxonomy" id="41990"/>
    <lineage>
        <taxon>Eukaryota</taxon>
        <taxon>Fungi</taxon>
        <taxon>Dikarya</taxon>
        <taxon>Ascomycota</taxon>
        <taxon>Pezizomycotina</taxon>
        <taxon>Sordariomycetes</taxon>
        <taxon>Sordariomycetidae</taxon>
        <taxon>Calosphaeriales</taxon>
        <taxon>Pleurostomataceae</taxon>
        <taxon>Pleurostoma</taxon>
    </lineage>
</organism>
<dbReference type="InterPro" id="IPR020904">
    <property type="entry name" value="Sc_DH/Rdtase_CS"/>
</dbReference>
<dbReference type="InterPro" id="IPR057326">
    <property type="entry name" value="KR_dom"/>
</dbReference>
<evidence type="ECO:0000313" key="6">
    <source>
        <dbReference type="EMBL" id="KAJ9144147.1"/>
    </source>
</evidence>
<dbReference type="Pfam" id="PF13561">
    <property type="entry name" value="adh_short_C2"/>
    <property type="match status" value="1"/>
</dbReference>
<evidence type="ECO:0000256" key="2">
    <source>
        <dbReference type="ARBA" id="ARBA00022857"/>
    </source>
</evidence>
<evidence type="ECO:0000256" key="4">
    <source>
        <dbReference type="ARBA" id="ARBA00023027"/>
    </source>
</evidence>
<dbReference type="AlphaFoldDB" id="A0AA38VPR1"/>
<dbReference type="PANTHER" id="PTHR24321">
    <property type="entry name" value="DEHYDROGENASES, SHORT CHAIN"/>
    <property type="match status" value="1"/>
</dbReference>
<dbReference type="SUPFAM" id="SSF51735">
    <property type="entry name" value="NAD(P)-binding Rossmann-fold domains"/>
    <property type="match status" value="1"/>
</dbReference>
<evidence type="ECO:0000256" key="1">
    <source>
        <dbReference type="ARBA" id="ARBA00006484"/>
    </source>
</evidence>
<sequence>MSTSAISQLPFTGKIIAVTGAARGIGFAIAKYLAQRGATISLSDVREADLQGAKGRLAKEAPDSIVDTQVVDVTKRDQVEGWLKGVKERFGKIDGAVNNAGICRVFPILEYPDDVLEQTINVNIKGVFHCLRAELALVEDGGSIVNMSSAAGLIGAPGFSVYCASKHAVLGLTKTASQEIAHRKIRVNAICPGAIATDMMDSINADSGENATPETSMSLFKRYGTSEEIAALAAYLLGDESKFTTGSSYTIDGGITPF</sequence>
<evidence type="ECO:0000256" key="3">
    <source>
        <dbReference type="ARBA" id="ARBA00023002"/>
    </source>
</evidence>
<dbReference type="FunFam" id="3.40.50.720:FF:000084">
    <property type="entry name" value="Short-chain dehydrogenase reductase"/>
    <property type="match status" value="1"/>
</dbReference>
<dbReference type="InterPro" id="IPR036291">
    <property type="entry name" value="NAD(P)-bd_dom_sf"/>
</dbReference>
<dbReference type="CDD" id="cd05233">
    <property type="entry name" value="SDR_c"/>
    <property type="match status" value="1"/>
</dbReference>
<dbReference type="Gene3D" id="3.40.50.720">
    <property type="entry name" value="NAD(P)-binding Rossmann-like Domain"/>
    <property type="match status" value="1"/>
</dbReference>
<dbReference type="SMART" id="SM00822">
    <property type="entry name" value="PKS_KR"/>
    <property type="match status" value="1"/>
</dbReference>
<dbReference type="PRINTS" id="PR00080">
    <property type="entry name" value="SDRFAMILY"/>
</dbReference>
<dbReference type="PANTHER" id="PTHR24321:SF8">
    <property type="entry name" value="ESTRADIOL 17-BETA-DEHYDROGENASE 8-RELATED"/>
    <property type="match status" value="1"/>
</dbReference>
<dbReference type="Proteomes" id="UP001174694">
    <property type="component" value="Unassembled WGS sequence"/>
</dbReference>
<gene>
    <name evidence="6" type="ORF">NKR23_g6192</name>
</gene>
<feature type="domain" description="Ketoreductase" evidence="5">
    <location>
        <begin position="14"/>
        <end position="198"/>
    </location>
</feature>
<comment type="similarity">
    <text evidence="1">Belongs to the short-chain dehydrogenases/reductases (SDR) family.</text>
</comment>
<dbReference type="PROSITE" id="PS00061">
    <property type="entry name" value="ADH_SHORT"/>
    <property type="match status" value="1"/>
</dbReference>
<proteinExistence type="inferred from homology"/>
<accession>A0AA38VPR1</accession>